<dbReference type="InterPro" id="IPR055256">
    <property type="entry name" value="KH_1_KHDC4/BBP-like"/>
</dbReference>
<dbReference type="SUPFAM" id="SSF57756">
    <property type="entry name" value="Retrovirus zinc finger-like domains"/>
    <property type="match status" value="1"/>
</dbReference>
<dbReference type="EMBL" id="JAWRVE010000028">
    <property type="protein sequence ID" value="KAL1872674.1"/>
    <property type="molecule type" value="Genomic_DNA"/>
</dbReference>
<dbReference type="SMART" id="SM00322">
    <property type="entry name" value="KH"/>
    <property type="match status" value="1"/>
</dbReference>
<keyword evidence="4 13" id="KW-0507">mRNA processing</keyword>
<dbReference type="Gene3D" id="6.10.140.1790">
    <property type="match status" value="1"/>
</dbReference>
<comment type="subcellular location">
    <subcellularLocation>
        <location evidence="1 13">Nucleus</location>
    </subcellularLocation>
</comment>
<dbReference type="Pfam" id="PF00098">
    <property type="entry name" value="zf-CCHC"/>
    <property type="match status" value="2"/>
</dbReference>
<evidence type="ECO:0000256" key="4">
    <source>
        <dbReference type="ARBA" id="ARBA00022664"/>
    </source>
</evidence>
<protein>
    <recommendedName>
        <fullName evidence="3 13">Branchpoint-bridging protein</fullName>
    </recommendedName>
</protein>
<dbReference type="InterPro" id="IPR004087">
    <property type="entry name" value="KH_dom"/>
</dbReference>
<gene>
    <name evidence="16" type="primary">SF1</name>
    <name evidence="16" type="ORF">Daus18300_004220</name>
</gene>
<dbReference type="Pfam" id="PF16275">
    <property type="entry name" value="SF1-HH"/>
    <property type="match status" value="1"/>
</dbReference>
<evidence type="ECO:0000256" key="2">
    <source>
        <dbReference type="ARBA" id="ARBA00010382"/>
    </source>
</evidence>
<evidence type="ECO:0000256" key="10">
    <source>
        <dbReference type="ARBA" id="ARBA00023242"/>
    </source>
</evidence>
<keyword evidence="17" id="KW-1185">Reference proteome</keyword>
<accession>A0ABR3XAL3</accession>
<dbReference type="InterPro" id="IPR036875">
    <property type="entry name" value="Znf_CCHC_sf"/>
</dbReference>
<dbReference type="PANTHER" id="PTHR11208">
    <property type="entry name" value="RNA-BINDING PROTEIN RELATED"/>
    <property type="match status" value="1"/>
</dbReference>
<feature type="region of interest" description="Disordered" evidence="14">
    <location>
        <begin position="62"/>
        <end position="95"/>
    </location>
</feature>
<feature type="domain" description="CCHC-type" evidence="15">
    <location>
        <begin position="292"/>
        <end position="307"/>
    </location>
</feature>
<feature type="compositionally biased region" description="Basic and acidic residues" evidence="14">
    <location>
        <begin position="321"/>
        <end position="331"/>
    </location>
</feature>
<sequence>MYSLNPPGRNAGWPRRARKSRWGPETQTAEISGLKTAITTPMTPEQIDAHALRVRIEEISQKLRAGDSAPAPHSKRSPSPTPEYDASGRRTNTRQRRYRQRLEEERQALVGAAMNTNPGYQPPHDFRNFQRRLFTEKVYIPVFDFPGVNFIGQILGPRGQSLKEMNNQSGADIAIRGKGSVKEGRAGHSRADRNNTATATTDDQQGPLHCLIRADTQEKLNHAKRLVNEVIEGAASTPEDQNQRKRGQLRQLAVNNGTFRDDEHQVCENCGQDGHRRYSCPMPARFVANVTCYSCKSAGHIARDCPRKNTGSAAKLPPPWRMDRPGRQAEATGHDAEFDQLMLELGN</sequence>
<reference evidence="16 17" key="1">
    <citation type="journal article" date="2024" name="IMA Fungus">
        <title>IMA Genome - F19 : A genome assembly and annotation guide to empower mycologists, including annotated draft genome sequences of Ceratocystis pirilliformis, Diaporthe australafricana, Fusarium ophioides, Paecilomyces lecythidis, and Sporothrix stenoceras.</title>
        <authorList>
            <person name="Aylward J."/>
            <person name="Wilson A.M."/>
            <person name="Visagie C.M."/>
            <person name="Spraker J."/>
            <person name="Barnes I."/>
            <person name="Buitendag C."/>
            <person name="Ceriani C."/>
            <person name="Del Mar Angel L."/>
            <person name="du Plessis D."/>
            <person name="Fuchs T."/>
            <person name="Gasser K."/>
            <person name="Kramer D."/>
            <person name="Li W."/>
            <person name="Munsamy K."/>
            <person name="Piso A."/>
            <person name="Price J.L."/>
            <person name="Sonnekus B."/>
            <person name="Thomas C."/>
            <person name="van der Nest A."/>
            <person name="van Dijk A."/>
            <person name="van Heerden A."/>
            <person name="van Vuuren N."/>
            <person name="Yilmaz N."/>
            <person name="Duong T.A."/>
            <person name="van der Merwe N.A."/>
            <person name="Wingfield M.J."/>
            <person name="Wingfield B.D."/>
        </authorList>
    </citation>
    <scope>NUCLEOTIDE SEQUENCE [LARGE SCALE GENOMIC DNA]</scope>
    <source>
        <strain evidence="16 17">CMW 18300</strain>
    </source>
</reference>
<dbReference type="Gene3D" id="4.10.60.10">
    <property type="entry name" value="Zinc finger, CCHC-type"/>
    <property type="match status" value="1"/>
</dbReference>
<comment type="similarity">
    <text evidence="2 13">Belongs to the BBP/SF1 family.</text>
</comment>
<dbReference type="InterPro" id="IPR001878">
    <property type="entry name" value="Znf_CCHC"/>
</dbReference>
<evidence type="ECO:0000256" key="8">
    <source>
        <dbReference type="ARBA" id="ARBA00022884"/>
    </source>
</evidence>
<evidence type="ECO:0000256" key="3">
    <source>
        <dbReference type="ARBA" id="ARBA00017984"/>
    </source>
</evidence>
<keyword evidence="10 13" id="KW-0539">Nucleus</keyword>
<dbReference type="PROSITE" id="PS50158">
    <property type="entry name" value="ZF_CCHC"/>
    <property type="match status" value="2"/>
</dbReference>
<dbReference type="InterPro" id="IPR047086">
    <property type="entry name" value="SF1-HH_sf"/>
</dbReference>
<evidence type="ECO:0000256" key="1">
    <source>
        <dbReference type="ARBA" id="ARBA00004123"/>
    </source>
</evidence>
<evidence type="ECO:0000256" key="5">
    <source>
        <dbReference type="ARBA" id="ARBA00022723"/>
    </source>
</evidence>
<keyword evidence="5 13" id="KW-0479">Metal-binding</keyword>
<dbReference type="Gene3D" id="3.30.1370.10">
    <property type="entry name" value="K Homology domain, type 1"/>
    <property type="match status" value="1"/>
</dbReference>
<dbReference type="SUPFAM" id="SSF54791">
    <property type="entry name" value="Eukaryotic type KH-domain (KH-domain type I)"/>
    <property type="match status" value="1"/>
</dbReference>
<proteinExistence type="inferred from homology"/>
<dbReference type="InterPro" id="IPR032570">
    <property type="entry name" value="SF1-HH"/>
</dbReference>
<dbReference type="SMART" id="SM00343">
    <property type="entry name" value="ZnF_C2HC"/>
    <property type="match status" value="2"/>
</dbReference>
<evidence type="ECO:0000313" key="17">
    <source>
        <dbReference type="Proteomes" id="UP001583177"/>
    </source>
</evidence>
<evidence type="ECO:0000256" key="6">
    <source>
        <dbReference type="ARBA" id="ARBA00022771"/>
    </source>
</evidence>
<feature type="compositionally biased region" description="Low complexity" evidence="14">
    <location>
        <begin position="194"/>
        <end position="203"/>
    </location>
</feature>
<evidence type="ECO:0000256" key="11">
    <source>
        <dbReference type="PROSITE-ProRule" id="PRU00047"/>
    </source>
</evidence>
<feature type="compositionally biased region" description="Basic and acidic residues" evidence="14">
    <location>
        <begin position="180"/>
        <end position="193"/>
    </location>
</feature>
<evidence type="ECO:0000256" key="7">
    <source>
        <dbReference type="ARBA" id="ARBA00022833"/>
    </source>
</evidence>
<organism evidence="16 17">
    <name type="scientific">Diaporthe australafricana</name>
    <dbReference type="NCBI Taxonomy" id="127596"/>
    <lineage>
        <taxon>Eukaryota</taxon>
        <taxon>Fungi</taxon>
        <taxon>Dikarya</taxon>
        <taxon>Ascomycota</taxon>
        <taxon>Pezizomycotina</taxon>
        <taxon>Sordariomycetes</taxon>
        <taxon>Sordariomycetidae</taxon>
        <taxon>Diaporthales</taxon>
        <taxon>Diaporthaceae</taxon>
        <taxon>Diaporthe</taxon>
    </lineage>
</organism>
<dbReference type="Proteomes" id="UP001583177">
    <property type="component" value="Unassembled WGS sequence"/>
</dbReference>
<feature type="region of interest" description="Disordered" evidence="14">
    <location>
        <begin position="1"/>
        <end position="45"/>
    </location>
</feature>
<keyword evidence="13" id="KW-0747">Spliceosome</keyword>
<evidence type="ECO:0000256" key="9">
    <source>
        <dbReference type="ARBA" id="ARBA00023187"/>
    </source>
</evidence>
<dbReference type="InterPro" id="IPR045071">
    <property type="entry name" value="BBP-like"/>
</dbReference>
<feature type="domain" description="CCHC-type" evidence="15">
    <location>
        <begin position="267"/>
        <end position="281"/>
    </location>
</feature>
<keyword evidence="8 12" id="KW-0694">RNA-binding</keyword>
<evidence type="ECO:0000256" key="13">
    <source>
        <dbReference type="RuleBase" id="RU367126"/>
    </source>
</evidence>
<keyword evidence="7 13" id="KW-0862">Zinc</keyword>
<dbReference type="Pfam" id="PF22675">
    <property type="entry name" value="KH-I_KHDC4-BBP"/>
    <property type="match status" value="1"/>
</dbReference>
<feature type="region of interest" description="Disordered" evidence="14">
    <location>
        <begin position="308"/>
        <end position="331"/>
    </location>
</feature>
<dbReference type="PANTHER" id="PTHR11208:SF45">
    <property type="entry name" value="SPLICING FACTOR 1"/>
    <property type="match status" value="1"/>
</dbReference>
<evidence type="ECO:0000313" key="16">
    <source>
        <dbReference type="EMBL" id="KAL1872674.1"/>
    </source>
</evidence>
<comment type="function">
    <text evidence="13">Necessary for the splicing of pre-mRNA. Has a role in the recognition of the branch site (5'-UACUAAC-3'), the pyrimidine tract and the 3'-splice site at the 3'-end of introns.</text>
</comment>
<keyword evidence="6 11" id="KW-0863">Zinc-finger</keyword>
<dbReference type="PROSITE" id="PS50084">
    <property type="entry name" value="KH_TYPE_1"/>
    <property type="match status" value="1"/>
</dbReference>
<evidence type="ECO:0000256" key="14">
    <source>
        <dbReference type="SAM" id="MobiDB-lite"/>
    </source>
</evidence>
<dbReference type="InterPro" id="IPR036612">
    <property type="entry name" value="KH_dom_type_1_sf"/>
</dbReference>
<keyword evidence="9 13" id="KW-0508">mRNA splicing</keyword>
<comment type="caution">
    <text evidence="16">The sequence shown here is derived from an EMBL/GenBank/DDBJ whole genome shotgun (WGS) entry which is preliminary data.</text>
</comment>
<evidence type="ECO:0000256" key="12">
    <source>
        <dbReference type="PROSITE-ProRule" id="PRU00117"/>
    </source>
</evidence>
<feature type="region of interest" description="Disordered" evidence="14">
    <location>
        <begin position="178"/>
        <end position="204"/>
    </location>
</feature>
<name>A0ABR3XAL3_9PEZI</name>
<evidence type="ECO:0000259" key="15">
    <source>
        <dbReference type="PROSITE" id="PS50158"/>
    </source>
</evidence>